<dbReference type="Proteomes" id="UP000461754">
    <property type="component" value="Unassembled WGS sequence"/>
</dbReference>
<keyword evidence="6" id="KW-0067">ATP-binding</keyword>
<keyword evidence="7" id="KW-0460">Magnesium</keyword>
<dbReference type="InterPro" id="IPR052038">
    <property type="entry name" value="Type-VII_TA_antitoxin"/>
</dbReference>
<comment type="cofactor">
    <cofactor evidence="1">
        <name>Mg(2+)</name>
        <dbReference type="ChEBI" id="CHEBI:18420"/>
    </cofactor>
</comment>
<evidence type="ECO:0000256" key="7">
    <source>
        <dbReference type="ARBA" id="ARBA00022842"/>
    </source>
</evidence>
<keyword evidence="5" id="KW-0547">Nucleotide-binding</keyword>
<name>A0A7X2NFB3_9FIRM</name>
<accession>A0A7X2NFB3</accession>
<dbReference type="CDD" id="cd05403">
    <property type="entry name" value="NT_KNTase_like"/>
    <property type="match status" value="1"/>
</dbReference>
<dbReference type="GO" id="GO:0016779">
    <property type="term" value="F:nucleotidyltransferase activity"/>
    <property type="evidence" value="ECO:0007669"/>
    <property type="project" value="UniProtKB-KW"/>
</dbReference>
<evidence type="ECO:0000313" key="9">
    <source>
        <dbReference type="EMBL" id="MSS19470.1"/>
    </source>
</evidence>
<evidence type="ECO:0000256" key="6">
    <source>
        <dbReference type="ARBA" id="ARBA00022840"/>
    </source>
</evidence>
<evidence type="ECO:0000313" key="10">
    <source>
        <dbReference type="Proteomes" id="UP000461754"/>
    </source>
</evidence>
<dbReference type="GO" id="GO:0005524">
    <property type="term" value="F:ATP binding"/>
    <property type="evidence" value="ECO:0007669"/>
    <property type="project" value="UniProtKB-KW"/>
</dbReference>
<evidence type="ECO:0000259" key="8">
    <source>
        <dbReference type="Pfam" id="PF18765"/>
    </source>
</evidence>
<evidence type="ECO:0000256" key="4">
    <source>
        <dbReference type="ARBA" id="ARBA00022723"/>
    </source>
</evidence>
<dbReference type="InterPro" id="IPR043519">
    <property type="entry name" value="NT_sf"/>
</dbReference>
<dbReference type="RefSeq" id="WP_154575875.1">
    <property type="nucleotide sequence ID" value="NZ_VUMO01000003.1"/>
</dbReference>
<evidence type="ECO:0000256" key="3">
    <source>
        <dbReference type="ARBA" id="ARBA00022695"/>
    </source>
</evidence>
<dbReference type="Gene3D" id="3.30.460.10">
    <property type="entry name" value="Beta Polymerase, domain 2"/>
    <property type="match status" value="1"/>
</dbReference>
<gene>
    <name evidence="9" type="ORF">FYJ52_03455</name>
</gene>
<evidence type="ECO:0000256" key="2">
    <source>
        <dbReference type="ARBA" id="ARBA00022679"/>
    </source>
</evidence>
<feature type="domain" description="Polymerase beta nucleotidyltransferase" evidence="8">
    <location>
        <begin position="12"/>
        <end position="94"/>
    </location>
</feature>
<proteinExistence type="predicted"/>
<organism evidence="9 10">
    <name type="scientific">Pseudoramibacter porci</name>
    <dbReference type="NCBI Taxonomy" id="2606631"/>
    <lineage>
        <taxon>Bacteria</taxon>
        <taxon>Bacillati</taxon>
        <taxon>Bacillota</taxon>
        <taxon>Clostridia</taxon>
        <taxon>Eubacteriales</taxon>
        <taxon>Eubacteriaceae</taxon>
        <taxon>Pseudoramibacter</taxon>
    </lineage>
</organism>
<dbReference type="AlphaFoldDB" id="A0A7X2NFB3"/>
<comment type="caution">
    <text evidence="9">The sequence shown here is derived from an EMBL/GenBank/DDBJ whole genome shotgun (WGS) entry which is preliminary data.</text>
</comment>
<dbReference type="PANTHER" id="PTHR33571">
    <property type="entry name" value="SSL8005 PROTEIN"/>
    <property type="match status" value="1"/>
</dbReference>
<dbReference type="GO" id="GO:0046872">
    <property type="term" value="F:metal ion binding"/>
    <property type="evidence" value="ECO:0007669"/>
    <property type="project" value="UniProtKB-KW"/>
</dbReference>
<keyword evidence="4" id="KW-0479">Metal-binding</keyword>
<keyword evidence="3" id="KW-0548">Nucleotidyltransferase</keyword>
<sequence>MNHQVLTITDIEKIVRPLAEKYHISAVYLFGSYARGEADSESDLDFIVIGGEGFKRTRVFAFAEDLREAFDKSVDVFEIHEINQESAFYQSILRDRRKVA</sequence>
<protein>
    <submittedName>
        <fullName evidence="9">Nucleotidyltransferase domain-containing protein</fullName>
    </submittedName>
</protein>
<dbReference type="EMBL" id="VUMO01000003">
    <property type="protein sequence ID" value="MSS19470.1"/>
    <property type="molecule type" value="Genomic_DNA"/>
</dbReference>
<keyword evidence="2 9" id="KW-0808">Transferase</keyword>
<evidence type="ECO:0000256" key="5">
    <source>
        <dbReference type="ARBA" id="ARBA00022741"/>
    </source>
</evidence>
<dbReference type="Pfam" id="PF18765">
    <property type="entry name" value="Polbeta"/>
    <property type="match status" value="1"/>
</dbReference>
<dbReference type="SUPFAM" id="SSF81301">
    <property type="entry name" value="Nucleotidyltransferase"/>
    <property type="match status" value="1"/>
</dbReference>
<dbReference type="InterPro" id="IPR041633">
    <property type="entry name" value="Polbeta"/>
</dbReference>
<keyword evidence="10" id="KW-1185">Reference proteome</keyword>
<dbReference type="PANTHER" id="PTHR33571:SF14">
    <property type="entry name" value="PROTEIN ADENYLYLTRANSFERASE MJ0435-RELATED"/>
    <property type="match status" value="1"/>
</dbReference>
<reference evidence="9 10" key="1">
    <citation type="submission" date="2019-08" db="EMBL/GenBank/DDBJ databases">
        <title>In-depth cultivation of the pig gut microbiome towards novel bacterial diversity and tailored functional studies.</title>
        <authorList>
            <person name="Wylensek D."/>
            <person name="Hitch T.C.A."/>
            <person name="Clavel T."/>
        </authorList>
    </citation>
    <scope>NUCLEOTIDE SEQUENCE [LARGE SCALE GENOMIC DNA]</scope>
    <source>
        <strain evidence="9 10">RF-744-FAT-4</strain>
    </source>
</reference>
<evidence type="ECO:0000256" key="1">
    <source>
        <dbReference type="ARBA" id="ARBA00001946"/>
    </source>
</evidence>